<gene>
    <name evidence="4" type="ORF">AC812_08930</name>
</gene>
<evidence type="ECO:0000259" key="3">
    <source>
        <dbReference type="Pfam" id="PF00326"/>
    </source>
</evidence>
<dbReference type="GO" id="GO:0008236">
    <property type="term" value="F:serine-type peptidase activity"/>
    <property type="evidence" value="ECO:0007669"/>
    <property type="project" value="InterPro"/>
</dbReference>
<name>A0A0P6X7U9_9CHLR</name>
<comment type="caution">
    <text evidence="4">The sequence shown here is derived from an EMBL/GenBank/DDBJ whole genome shotgun (WGS) entry which is preliminary data.</text>
</comment>
<feature type="compositionally biased region" description="Pro residues" evidence="2">
    <location>
        <begin position="7"/>
        <end position="21"/>
    </location>
</feature>
<dbReference type="Pfam" id="PF00326">
    <property type="entry name" value="Peptidase_S9"/>
    <property type="match status" value="1"/>
</dbReference>
<sequence>MQQPSQTPSPLPTVTPSPTLPPTATFTPTPTLHPLTIQSMRLRDYPGSEITFEEKLASGANYERYLVSYLSEGLKIFALMTIPFGEPPDGGFPVIIFNHGYIPPREYRPTERYVAYVNAFASRGYIVFRPDYRGHGNSEGEARGAYSNPDYTIDVLNAVASIKRYPRANPQKIGMWGHSMGGHITLRVMVTSGDVKAGVIWAGVVGSYEDLMYRWRPTPIPTLSTGGRRFTQQLVETYGSPQENPSFWESISPIMFVNQISGPLQLHHAVDDSVVPLYFSQRLYEAMQAAGQPVEFYTYPGDDHNIANSFSLAMQRSIEFFDRYLK</sequence>
<feature type="region of interest" description="Disordered" evidence="2">
    <location>
        <begin position="1"/>
        <end position="30"/>
    </location>
</feature>
<dbReference type="Gene3D" id="3.40.50.1820">
    <property type="entry name" value="alpha/beta hydrolase"/>
    <property type="match status" value="1"/>
</dbReference>
<dbReference type="InterPro" id="IPR001375">
    <property type="entry name" value="Peptidase_S9_cat"/>
</dbReference>
<keyword evidence="1" id="KW-0378">Hydrolase</keyword>
<evidence type="ECO:0000256" key="1">
    <source>
        <dbReference type="ARBA" id="ARBA00022801"/>
    </source>
</evidence>
<dbReference type="STRING" id="360411.AC812_08930"/>
<accession>A0A0P6X7U9</accession>
<evidence type="ECO:0000313" key="4">
    <source>
        <dbReference type="EMBL" id="KPL75481.1"/>
    </source>
</evidence>
<dbReference type="GO" id="GO:0052689">
    <property type="term" value="F:carboxylic ester hydrolase activity"/>
    <property type="evidence" value="ECO:0007669"/>
    <property type="project" value="UniProtKB-ARBA"/>
</dbReference>
<dbReference type="AlphaFoldDB" id="A0A0P6X7U9"/>
<evidence type="ECO:0000313" key="5">
    <source>
        <dbReference type="Proteomes" id="UP000050514"/>
    </source>
</evidence>
<dbReference type="PANTHER" id="PTHR22946:SF9">
    <property type="entry name" value="POLYKETIDE TRANSFERASE AF380"/>
    <property type="match status" value="1"/>
</dbReference>
<feature type="domain" description="Peptidase S9 prolyl oligopeptidase catalytic" evidence="3">
    <location>
        <begin position="118"/>
        <end position="326"/>
    </location>
</feature>
<dbReference type="InterPro" id="IPR050261">
    <property type="entry name" value="FrsA_esterase"/>
</dbReference>
<reference evidence="4 5" key="1">
    <citation type="submission" date="2015-07" db="EMBL/GenBank/DDBJ databases">
        <title>Draft genome of Bellilinea caldifistulae DSM 17877.</title>
        <authorList>
            <person name="Hemp J."/>
            <person name="Ward L.M."/>
            <person name="Pace L.A."/>
            <person name="Fischer W.W."/>
        </authorList>
    </citation>
    <scope>NUCLEOTIDE SEQUENCE [LARGE SCALE GENOMIC DNA]</scope>
    <source>
        <strain evidence="4 5">GOMI-1</strain>
    </source>
</reference>
<dbReference type="SUPFAM" id="SSF53474">
    <property type="entry name" value="alpha/beta-Hydrolases"/>
    <property type="match status" value="1"/>
</dbReference>
<proteinExistence type="predicted"/>
<dbReference type="PATRIC" id="fig|360411.5.peg.2946"/>
<evidence type="ECO:0000256" key="2">
    <source>
        <dbReference type="SAM" id="MobiDB-lite"/>
    </source>
</evidence>
<organism evidence="4 5">
    <name type="scientific">Bellilinea caldifistulae</name>
    <dbReference type="NCBI Taxonomy" id="360411"/>
    <lineage>
        <taxon>Bacteria</taxon>
        <taxon>Bacillati</taxon>
        <taxon>Chloroflexota</taxon>
        <taxon>Anaerolineae</taxon>
        <taxon>Anaerolineales</taxon>
        <taxon>Anaerolineaceae</taxon>
        <taxon>Bellilinea</taxon>
    </lineage>
</organism>
<dbReference type="InterPro" id="IPR029058">
    <property type="entry name" value="AB_hydrolase_fold"/>
</dbReference>
<keyword evidence="5" id="KW-1185">Reference proteome</keyword>
<dbReference type="EMBL" id="LGHJ01000014">
    <property type="protein sequence ID" value="KPL75481.1"/>
    <property type="molecule type" value="Genomic_DNA"/>
</dbReference>
<dbReference type="GO" id="GO:0006508">
    <property type="term" value="P:proteolysis"/>
    <property type="evidence" value="ECO:0007669"/>
    <property type="project" value="InterPro"/>
</dbReference>
<dbReference type="Proteomes" id="UP000050514">
    <property type="component" value="Unassembled WGS sequence"/>
</dbReference>
<protein>
    <submittedName>
        <fullName evidence="4">Peptidase</fullName>
    </submittedName>
</protein>
<dbReference type="PANTHER" id="PTHR22946">
    <property type="entry name" value="DIENELACTONE HYDROLASE DOMAIN-CONTAINING PROTEIN-RELATED"/>
    <property type="match status" value="1"/>
</dbReference>